<feature type="domain" description="PucR C-terminal helix-turn-helix" evidence="1">
    <location>
        <begin position="288"/>
        <end position="343"/>
    </location>
</feature>
<gene>
    <name evidence="3" type="ORF">GA0074694_3421</name>
</gene>
<dbReference type="GO" id="GO:0003677">
    <property type="term" value="F:DNA binding"/>
    <property type="evidence" value="ECO:0007669"/>
    <property type="project" value="UniProtKB-KW"/>
</dbReference>
<evidence type="ECO:0000313" key="4">
    <source>
        <dbReference type="Proteomes" id="UP000198906"/>
    </source>
</evidence>
<dbReference type="InterPro" id="IPR042070">
    <property type="entry name" value="PucR_C-HTH_sf"/>
</dbReference>
<evidence type="ECO:0000313" key="3">
    <source>
        <dbReference type="EMBL" id="SCL22652.1"/>
    </source>
</evidence>
<keyword evidence="4" id="KW-1185">Reference proteome</keyword>
<accession>A0A1C6RZX0</accession>
<reference evidence="4" key="1">
    <citation type="submission" date="2016-06" db="EMBL/GenBank/DDBJ databases">
        <authorList>
            <person name="Varghese N."/>
        </authorList>
    </citation>
    <scope>NUCLEOTIDE SEQUENCE [LARGE SCALE GENOMIC DNA]</scope>
    <source>
        <strain evidence="4">DSM 46123</strain>
    </source>
</reference>
<dbReference type="Pfam" id="PF14361">
    <property type="entry name" value="RsbRD_N"/>
    <property type="match status" value="1"/>
</dbReference>
<proteinExistence type="predicted"/>
<evidence type="ECO:0000259" key="2">
    <source>
        <dbReference type="Pfam" id="PF14361"/>
    </source>
</evidence>
<dbReference type="EMBL" id="FMHU01000002">
    <property type="protein sequence ID" value="SCL22652.1"/>
    <property type="molecule type" value="Genomic_DNA"/>
</dbReference>
<sequence>MSHLPAFRSFGLVARPRRWTIPKPARALVIAQADSGAPLESLLMAYEIGKVEIWKAFLEAVRAKSHEALSADLRLALLEVVMSWTSDYLQDITAQVVEIYSTRTAHLSNREGAQVRETLDNFIAGDIDVAHAEELLGYSIASSAHVAFVVATAPDLPAGRLDAAVSHVASMLGGPFLAMALNARSALVWVTVREGSWTAFGSRLPSRPPEGAMVALSSEQYGAVGFRRVREEALSAAPLLEANPSASPLCFPDVEAETLALQDHQAARRLVHRQLGALLHQWPAGLDLIQTVQVFLETGASPTRTARQLHLHPNTVTQRLKKFEKVRGRPTEVGDLPLWLALRLAPMVRLDHAADDF</sequence>
<dbReference type="PANTHER" id="PTHR33744">
    <property type="entry name" value="CARBOHYDRATE DIACID REGULATOR"/>
    <property type="match status" value="1"/>
</dbReference>
<keyword evidence="3" id="KW-0238">DNA-binding</keyword>
<dbReference type="STRING" id="47866.GA0074694_3421"/>
<dbReference type="Proteomes" id="UP000198906">
    <property type="component" value="Unassembled WGS sequence"/>
</dbReference>
<feature type="domain" description="RsbT co-antagonist protein RsbRD N-terminal" evidence="2">
    <location>
        <begin position="15"/>
        <end position="113"/>
    </location>
</feature>
<dbReference type="Pfam" id="PF13556">
    <property type="entry name" value="HTH_30"/>
    <property type="match status" value="1"/>
</dbReference>
<dbReference type="InterPro" id="IPR025736">
    <property type="entry name" value="PucR_C-HTH_dom"/>
</dbReference>
<dbReference type="AlphaFoldDB" id="A0A1C6RZX0"/>
<organism evidence="3 4">
    <name type="scientific">Micromonospora inyonensis</name>
    <dbReference type="NCBI Taxonomy" id="47866"/>
    <lineage>
        <taxon>Bacteria</taxon>
        <taxon>Bacillati</taxon>
        <taxon>Actinomycetota</taxon>
        <taxon>Actinomycetes</taxon>
        <taxon>Micromonosporales</taxon>
        <taxon>Micromonosporaceae</taxon>
        <taxon>Micromonospora</taxon>
    </lineage>
</organism>
<dbReference type="InterPro" id="IPR025751">
    <property type="entry name" value="RsbRD_N_dom"/>
</dbReference>
<protein>
    <submittedName>
        <fullName evidence="3">DNA-binding transcriptional regulator, PucR family</fullName>
    </submittedName>
</protein>
<name>A0A1C6RZX0_9ACTN</name>
<dbReference type="Gene3D" id="1.10.10.2840">
    <property type="entry name" value="PucR C-terminal helix-turn-helix domain"/>
    <property type="match status" value="1"/>
</dbReference>
<dbReference type="InterPro" id="IPR051448">
    <property type="entry name" value="CdaR-like_regulators"/>
</dbReference>
<dbReference type="PANTHER" id="PTHR33744:SF1">
    <property type="entry name" value="DNA-BINDING TRANSCRIPTIONAL ACTIVATOR ADER"/>
    <property type="match status" value="1"/>
</dbReference>
<evidence type="ECO:0000259" key="1">
    <source>
        <dbReference type="Pfam" id="PF13556"/>
    </source>
</evidence>